<dbReference type="RefSeq" id="WP_183855746.1">
    <property type="nucleotide sequence ID" value="NZ_JACHOO010000004.1"/>
</dbReference>
<dbReference type="EMBL" id="JACHOO010000004">
    <property type="protein sequence ID" value="MBB5753180.1"/>
    <property type="molecule type" value="Genomic_DNA"/>
</dbReference>
<dbReference type="AlphaFoldDB" id="A0A7W9FM33"/>
<reference evidence="1 2" key="1">
    <citation type="submission" date="2020-08" db="EMBL/GenBank/DDBJ databases">
        <title>Genomic Encyclopedia of Type Strains, Phase IV (KMG-IV): sequencing the most valuable type-strain genomes for metagenomic binning, comparative biology and taxonomic classification.</title>
        <authorList>
            <person name="Goeker M."/>
        </authorList>
    </citation>
    <scope>NUCLEOTIDE SEQUENCE [LARGE SCALE GENOMIC DNA]</scope>
    <source>
        <strain evidence="1 2">DSM 16268</strain>
    </source>
</reference>
<name>A0A7W9FM33_9HYPH</name>
<evidence type="ECO:0008006" key="3">
    <source>
        <dbReference type="Google" id="ProtNLM"/>
    </source>
</evidence>
<sequence length="384" mass="41863">MLIDELGFVPPGAAEIARVRAEPPPEAPTVTLLPATVISADPLISYSGIGETVPLGLAGVAGSRLAGRTVWFLFSPTRTIESEEAVALLRRRAVLHRLSHPQHRLVFLCNTPEETALVRATGEAAFFYNKTANAPEAVFRPLGTPREFDAIYNAQLVPWKRHELSLAIPSCAFLFYRNSLLPEPAAEAAIIARHKAEAPGHVFLNAFDRKGEPVRLSPPKVNRALGRAHVGLCLSETEGAMFASTEYLLAGLPVVSTPSIGGRHVHFDPDFCLTVPPDPRAVAQAVAALKARAIPAETVRAATLARLERERARFLALLDAILEEGGATHRLAGPWPFRKAVMMEWQAPEVAIERAVKGDIDAFLPRKRARGLRRLWRKLTGQPT</sequence>
<gene>
    <name evidence="1" type="ORF">GGQ63_002246</name>
</gene>
<accession>A0A7W9FM33</accession>
<keyword evidence="2" id="KW-1185">Reference proteome</keyword>
<evidence type="ECO:0000313" key="2">
    <source>
        <dbReference type="Proteomes" id="UP000523821"/>
    </source>
</evidence>
<protein>
    <recommendedName>
        <fullName evidence="3">Glycosyltransferase</fullName>
    </recommendedName>
</protein>
<comment type="caution">
    <text evidence="1">The sequence shown here is derived from an EMBL/GenBank/DDBJ whole genome shotgun (WGS) entry which is preliminary data.</text>
</comment>
<dbReference type="SUPFAM" id="SSF53756">
    <property type="entry name" value="UDP-Glycosyltransferase/glycogen phosphorylase"/>
    <property type="match status" value="1"/>
</dbReference>
<proteinExistence type="predicted"/>
<dbReference type="Proteomes" id="UP000523821">
    <property type="component" value="Unassembled WGS sequence"/>
</dbReference>
<organism evidence="1 2">
    <name type="scientific">Prosthecomicrobium pneumaticum</name>
    <dbReference type="NCBI Taxonomy" id="81895"/>
    <lineage>
        <taxon>Bacteria</taxon>
        <taxon>Pseudomonadati</taxon>
        <taxon>Pseudomonadota</taxon>
        <taxon>Alphaproteobacteria</taxon>
        <taxon>Hyphomicrobiales</taxon>
        <taxon>Kaistiaceae</taxon>
        <taxon>Prosthecomicrobium</taxon>
    </lineage>
</organism>
<evidence type="ECO:0000313" key="1">
    <source>
        <dbReference type="EMBL" id="MBB5753180.1"/>
    </source>
</evidence>
<dbReference type="Gene3D" id="3.40.50.2000">
    <property type="entry name" value="Glycogen Phosphorylase B"/>
    <property type="match status" value="1"/>
</dbReference>